<name>A0AA43TWR8_9LECA</name>
<gene>
    <name evidence="2" type="ORF">OHK93_001992</name>
</gene>
<keyword evidence="1" id="KW-0732">Signal</keyword>
<comment type="caution">
    <text evidence="2">The sequence shown here is derived from an EMBL/GenBank/DDBJ whole genome shotgun (WGS) entry which is preliminary data.</text>
</comment>
<evidence type="ECO:0000256" key="1">
    <source>
        <dbReference type="SAM" id="SignalP"/>
    </source>
</evidence>
<dbReference type="Proteomes" id="UP001161017">
    <property type="component" value="Unassembled WGS sequence"/>
</dbReference>
<dbReference type="AlphaFoldDB" id="A0AA43TWR8"/>
<evidence type="ECO:0008006" key="4">
    <source>
        <dbReference type="Google" id="ProtNLM"/>
    </source>
</evidence>
<evidence type="ECO:0000313" key="3">
    <source>
        <dbReference type="Proteomes" id="UP001161017"/>
    </source>
</evidence>
<dbReference type="EMBL" id="JAPUFD010000012">
    <property type="protein sequence ID" value="MDI1490788.1"/>
    <property type="molecule type" value="Genomic_DNA"/>
</dbReference>
<organism evidence="2 3">
    <name type="scientific">Ramalina farinacea</name>
    <dbReference type="NCBI Taxonomy" id="258253"/>
    <lineage>
        <taxon>Eukaryota</taxon>
        <taxon>Fungi</taxon>
        <taxon>Dikarya</taxon>
        <taxon>Ascomycota</taxon>
        <taxon>Pezizomycotina</taxon>
        <taxon>Lecanoromycetes</taxon>
        <taxon>OSLEUM clade</taxon>
        <taxon>Lecanoromycetidae</taxon>
        <taxon>Lecanorales</taxon>
        <taxon>Lecanorineae</taxon>
        <taxon>Ramalinaceae</taxon>
        <taxon>Ramalina</taxon>
    </lineage>
</organism>
<accession>A0AA43TWR8</accession>
<protein>
    <recommendedName>
        <fullName evidence="4">Ecp2 effector protein domain-containing protein</fullName>
    </recommendedName>
</protein>
<keyword evidence="3" id="KW-1185">Reference proteome</keyword>
<feature type="chain" id="PRO_5041375482" description="Ecp2 effector protein domain-containing protein" evidence="1">
    <location>
        <begin position="20"/>
        <end position="327"/>
    </location>
</feature>
<feature type="signal peptide" evidence="1">
    <location>
        <begin position="1"/>
        <end position="19"/>
    </location>
</feature>
<sequence>MLSLIPFFIATAAASPVLSSTPNSINQLAAIGPAACEDQGTRIGKLFPRPRPEDCTSLAGQLRYDPSASEKQRITGEEHFLRGSGTCQLYIYTTHDGADADEVSLNELADGVDNIVSQCFENPTYTGGGFQAGDAGYLQVWVTGHWDPWPSGHPEELLEEAAANFTTSGNQQGSLDGGAANSTAVSANVPKCEDGSSMIGMQYTKPVPADCTALSRMLRASPAASHEQLITRQEKFLRRSGTCQLSIITHPMIRPSQDYASFNDLADGIDSVLETCIDNPSYKGGDIQAGTAKLLTLQVTGIWNPFGPSGLLEGGTANGTGGGVDTT</sequence>
<evidence type="ECO:0000313" key="2">
    <source>
        <dbReference type="EMBL" id="MDI1490788.1"/>
    </source>
</evidence>
<proteinExistence type="predicted"/>
<reference evidence="2" key="1">
    <citation type="journal article" date="2023" name="Genome Biol. Evol.">
        <title>First Whole Genome Sequence and Flow Cytometry Genome Size Data for the Lichen-Forming Fungus Ramalina farinacea (Ascomycota).</title>
        <authorList>
            <person name="Llewellyn T."/>
            <person name="Mian S."/>
            <person name="Hill R."/>
            <person name="Leitch I.J."/>
            <person name="Gaya E."/>
        </authorList>
    </citation>
    <scope>NUCLEOTIDE SEQUENCE</scope>
    <source>
        <strain evidence="2">LIQ254RAFAR</strain>
    </source>
</reference>